<evidence type="ECO:0000256" key="1">
    <source>
        <dbReference type="SAM" id="Phobius"/>
    </source>
</evidence>
<reference evidence="2 3" key="1">
    <citation type="journal article" date="2016" name="Mol. Biol. Evol.">
        <title>Comparative Genomics of Early-Diverging Mushroom-Forming Fungi Provides Insights into the Origins of Lignocellulose Decay Capabilities.</title>
        <authorList>
            <person name="Nagy L.G."/>
            <person name="Riley R."/>
            <person name="Tritt A."/>
            <person name="Adam C."/>
            <person name="Daum C."/>
            <person name="Floudas D."/>
            <person name="Sun H."/>
            <person name="Yadav J.S."/>
            <person name="Pangilinan J."/>
            <person name="Larsson K.H."/>
            <person name="Matsuura K."/>
            <person name="Barry K."/>
            <person name="Labutti K."/>
            <person name="Kuo R."/>
            <person name="Ohm R.A."/>
            <person name="Bhattacharya S.S."/>
            <person name="Shirouzu T."/>
            <person name="Yoshinaga Y."/>
            <person name="Martin F.M."/>
            <person name="Grigoriev I.V."/>
            <person name="Hibbett D.S."/>
        </authorList>
    </citation>
    <scope>NUCLEOTIDE SEQUENCE [LARGE SCALE GENOMIC DNA]</scope>
    <source>
        <strain evidence="2 3">HHB12029</strain>
    </source>
</reference>
<keyword evidence="1" id="KW-1133">Transmembrane helix</keyword>
<evidence type="ECO:0000313" key="2">
    <source>
        <dbReference type="EMBL" id="KZV79787.1"/>
    </source>
</evidence>
<dbReference type="EMBL" id="KV426565">
    <property type="protein sequence ID" value="KZV79787.1"/>
    <property type="molecule type" value="Genomic_DNA"/>
</dbReference>
<organism evidence="2 3">
    <name type="scientific">Exidia glandulosa HHB12029</name>
    <dbReference type="NCBI Taxonomy" id="1314781"/>
    <lineage>
        <taxon>Eukaryota</taxon>
        <taxon>Fungi</taxon>
        <taxon>Dikarya</taxon>
        <taxon>Basidiomycota</taxon>
        <taxon>Agaricomycotina</taxon>
        <taxon>Agaricomycetes</taxon>
        <taxon>Auriculariales</taxon>
        <taxon>Exidiaceae</taxon>
        <taxon>Exidia</taxon>
    </lineage>
</organism>
<dbReference type="InParanoid" id="A0A165B448"/>
<name>A0A165B448_EXIGL</name>
<evidence type="ECO:0000313" key="3">
    <source>
        <dbReference type="Proteomes" id="UP000077266"/>
    </source>
</evidence>
<dbReference type="AlphaFoldDB" id="A0A165B448"/>
<dbReference type="Proteomes" id="UP000077266">
    <property type="component" value="Unassembled WGS sequence"/>
</dbReference>
<keyword evidence="1" id="KW-0472">Membrane</keyword>
<accession>A0A165B448</accession>
<sequence>MFGALRIQFQNAYTRITLTPYHFCFFLVAFVHCAALVFLQSVSFVVNAEARDLMIHVRFIAIYARR</sequence>
<gene>
    <name evidence="2" type="ORF">EXIGLDRAFT_781873</name>
</gene>
<keyword evidence="1" id="KW-0812">Transmembrane</keyword>
<feature type="transmembrane region" description="Helical" evidence="1">
    <location>
        <begin position="20"/>
        <end position="46"/>
    </location>
</feature>
<proteinExistence type="predicted"/>
<protein>
    <submittedName>
        <fullName evidence="2">Uncharacterized protein</fullName>
    </submittedName>
</protein>
<keyword evidence="3" id="KW-1185">Reference proteome</keyword>